<reference evidence="2" key="1">
    <citation type="journal article" date="2014" name="Ticks Tick Borne Dis.">
        <title>Molecular phylogeny of soft ticks (Ixodida: Argasidae) inferred from mitochondrial genome and nuclear rRNA sequences.</title>
        <authorList>
            <person name="Burger T.D."/>
            <person name="Shao R."/>
            <person name="Labruna M.B."/>
            <person name="Barker S.C."/>
        </authorList>
    </citation>
    <scope>NUCLEOTIDE SEQUENCE</scope>
</reference>
<gene>
    <name evidence="2" type="primary">NAD6</name>
</gene>
<keyword evidence="2" id="KW-0496">Mitochondrion</keyword>
<organism evidence="2">
    <name type="scientific">Subparmatus marinkellei</name>
    <dbReference type="NCBI Taxonomy" id="1442168"/>
    <lineage>
        <taxon>Eukaryota</taxon>
        <taxon>Metazoa</taxon>
        <taxon>Ecdysozoa</taxon>
        <taxon>Arthropoda</taxon>
        <taxon>Chelicerata</taxon>
        <taxon>Arachnida</taxon>
        <taxon>Acari</taxon>
        <taxon>Parasitiformes</taxon>
        <taxon>Ixodida</taxon>
        <taxon>Ixodoidea</taxon>
        <taxon>Argasidae</taxon>
        <taxon>Ornithodorinae</taxon>
        <taxon>Subparmatus</taxon>
    </lineage>
</organism>
<name>W0FDQ2_9ACAR</name>
<evidence type="ECO:0000256" key="1">
    <source>
        <dbReference type="SAM" id="Phobius"/>
    </source>
</evidence>
<protein>
    <submittedName>
        <fullName evidence="2">NADH dehydrogenase subunit 6</fullName>
    </submittedName>
</protein>
<keyword evidence="1" id="KW-0812">Transmembrane</keyword>
<dbReference type="AlphaFoldDB" id="W0FDQ2"/>
<feature type="transmembrane region" description="Helical" evidence="1">
    <location>
        <begin position="41"/>
        <end position="62"/>
    </location>
</feature>
<keyword evidence="1" id="KW-1133">Transmembrane helix</keyword>
<proteinExistence type="predicted"/>
<accession>W0FDQ2</accession>
<evidence type="ECO:0000313" key="2">
    <source>
        <dbReference type="EMBL" id="AHF21700.1"/>
    </source>
</evidence>
<feature type="transmembrane region" description="Helical" evidence="1">
    <location>
        <begin position="110"/>
        <end position="131"/>
    </location>
</feature>
<sequence length="141" mass="16333">MKLIIMSILCFMSSSHPILMIMFMIITLLTLNMYMYMYMKFSWFILMVTLLILGGLLVIFLYITSLTPNKKFNFKKIIFISPLVPFINMNSKMNPSNPSQMEILFTSKSLIMLIFTLIYLMLTLISITTLIKSSMAPIKSN</sequence>
<keyword evidence="1" id="KW-0472">Membrane</keyword>
<feature type="transmembrane region" description="Helical" evidence="1">
    <location>
        <begin position="7"/>
        <end position="29"/>
    </location>
</feature>
<geneLocation type="mitochondrion" evidence="2"/>
<dbReference type="EMBL" id="KC769594">
    <property type="protein sequence ID" value="AHF21700.1"/>
    <property type="molecule type" value="Genomic_DNA"/>
</dbReference>